<feature type="transmembrane region" description="Helical" evidence="7">
    <location>
        <begin position="12"/>
        <end position="28"/>
    </location>
</feature>
<keyword evidence="5 7" id="KW-1133">Transmembrane helix</keyword>
<dbReference type="InterPro" id="IPR002656">
    <property type="entry name" value="Acyl_transf_3_dom"/>
</dbReference>
<feature type="transmembrane region" description="Helical" evidence="7">
    <location>
        <begin position="269"/>
        <end position="289"/>
    </location>
</feature>
<feature type="transmembrane region" description="Helical" evidence="7">
    <location>
        <begin position="180"/>
        <end position="200"/>
    </location>
</feature>
<comment type="caution">
    <text evidence="9">The sequence shown here is derived from an EMBL/GenBank/DDBJ whole genome shotgun (WGS) entry which is preliminary data.</text>
</comment>
<evidence type="ECO:0000256" key="5">
    <source>
        <dbReference type="ARBA" id="ARBA00022989"/>
    </source>
</evidence>
<comment type="subcellular location">
    <subcellularLocation>
        <location evidence="1">Cell membrane</location>
        <topology evidence="1">Multi-pass membrane protein</topology>
    </subcellularLocation>
</comment>
<evidence type="ECO:0000256" key="3">
    <source>
        <dbReference type="ARBA" id="ARBA00022475"/>
    </source>
</evidence>
<comment type="similarity">
    <text evidence="2">Belongs to the acyltransferase 3 family.</text>
</comment>
<evidence type="ECO:0000256" key="7">
    <source>
        <dbReference type="SAM" id="Phobius"/>
    </source>
</evidence>
<reference evidence="9 10" key="1">
    <citation type="submission" date="2019-11" db="EMBL/GenBank/DDBJ databases">
        <title>Characterisation of Fundicoccus ignavus gen. nov. sp. nov., a novel genus of the family Aerococcaceae isolated from bulk tank milk.</title>
        <authorList>
            <person name="Siebert A."/>
            <person name="Huptas C."/>
            <person name="Wenning M."/>
            <person name="Scherer S."/>
            <person name="Doll E.V."/>
        </authorList>
    </citation>
    <scope>NUCLEOTIDE SEQUENCE [LARGE SCALE GENOMIC DNA]</scope>
    <source>
        <strain evidence="9 10">DSM 109653</strain>
    </source>
</reference>
<dbReference type="GO" id="GO:0016413">
    <property type="term" value="F:O-acetyltransferase activity"/>
    <property type="evidence" value="ECO:0007669"/>
    <property type="project" value="TreeGrafter"/>
</dbReference>
<feature type="transmembrane region" description="Helical" evidence="7">
    <location>
        <begin position="230"/>
        <end position="249"/>
    </location>
</feature>
<evidence type="ECO:0000256" key="2">
    <source>
        <dbReference type="ARBA" id="ARBA00007400"/>
    </source>
</evidence>
<keyword evidence="4 7" id="KW-0812">Transmembrane</keyword>
<feature type="transmembrane region" description="Helical" evidence="7">
    <location>
        <begin position="207"/>
        <end position="224"/>
    </location>
</feature>
<proteinExistence type="inferred from homology"/>
<feature type="transmembrane region" description="Helical" evidence="7">
    <location>
        <begin position="154"/>
        <end position="174"/>
    </location>
</feature>
<feature type="domain" description="Acyltransferase 3" evidence="8">
    <location>
        <begin position="7"/>
        <end position="312"/>
    </location>
</feature>
<dbReference type="EMBL" id="WJQR01000002">
    <property type="protein sequence ID" value="MRI80786.1"/>
    <property type="molecule type" value="Genomic_DNA"/>
</dbReference>
<feature type="transmembrane region" description="Helical" evidence="7">
    <location>
        <begin position="73"/>
        <end position="93"/>
    </location>
</feature>
<evidence type="ECO:0000313" key="10">
    <source>
        <dbReference type="Proteomes" id="UP000469870"/>
    </source>
</evidence>
<evidence type="ECO:0000256" key="4">
    <source>
        <dbReference type="ARBA" id="ARBA00022692"/>
    </source>
</evidence>
<dbReference type="RefSeq" id="WP_153861270.1">
    <property type="nucleotide sequence ID" value="NZ_WJQR01000002.1"/>
</dbReference>
<gene>
    <name evidence="9" type="ORF">GIY11_01910</name>
</gene>
<evidence type="ECO:0000256" key="1">
    <source>
        <dbReference type="ARBA" id="ARBA00004651"/>
    </source>
</evidence>
<dbReference type="GO" id="GO:0005886">
    <property type="term" value="C:plasma membrane"/>
    <property type="evidence" value="ECO:0007669"/>
    <property type="project" value="UniProtKB-SubCell"/>
</dbReference>
<sequence length="334" mass="38196">MVRNYTADSVKFLASFAVTLMHVSNYLPLTGRATFWNYYWYFPLLDLAVPLFFCMAGFFIASKELDYYPRYASRIFTINLSYSIFYLLFYWPLDIISQFDMGNNGWATLRHYMSTLSFTDFLTGIVGSEHLWFLMALFFAVVIFYLLRKASIPLSLIYSLSLILFAFTFTSQMKSLTDSLFLYGGFAKGLFYFLIGFWSAKNTKHTFNSNILIVVSLLMLIMGDTLTNSLVVREVLLAGATFSILTYVVNHPGKESLLSRSGKYSLSVYLLHILFIGGFNVAVSIFPVLATFPDVLRISVLTLVAMVGSVLLFPFTQKFFYYPIENLVNKRSIK</sequence>
<dbReference type="Pfam" id="PF01757">
    <property type="entry name" value="Acyl_transf_3"/>
    <property type="match status" value="1"/>
</dbReference>
<keyword evidence="6 7" id="KW-0472">Membrane</keyword>
<dbReference type="PANTHER" id="PTHR40074">
    <property type="entry name" value="O-ACETYLTRANSFERASE WECH"/>
    <property type="match status" value="1"/>
</dbReference>
<feature type="transmembrane region" description="Helical" evidence="7">
    <location>
        <begin position="40"/>
        <end position="61"/>
    </location>
</feature>
<keyword evidence="9" id="KW-0012">Acyltransferase</keyword>
<dbReference type="PANTHER" id="PTHR40074:SF2">
    <property type="entry name" value="O-ACETYLTRANSFERASE WECH"/>
    <property type="match status" value="1"/>
</dbReference>
<evidence type="ECO:0000259" key="8">
    <source>
        <dbReference type="Pfam" id="PF01757"/>
    </source>
</evidence>
<dbReference type="GO" id="GO:0009246">
    <property type="term" value="P:enterobacterial common antigen biosynthetic process"/>
    <property type="evidence" value="ECO:0007669"/>
    <property type="project" value="TreeGrafter"/>
</dbReference>
<accession>A0A844BWD0</accession>
<evidence type="ECO:0000313" key="9">
    <source>
        <dbReference type="EMBL" id="MRI80786.1"/>
    </source>
</evidence>
<evidence type="ECO:0000256" key="6">
    <source>
        <dbReference type="ARBA" id="ARBA00023136"/>
    </source>
</evidence>
<protein>
    <submittedName>
        <fullName evidence="9">Acyltransferase family protein</fullName>
    </submittedName>
</protein>
<keyword evidence="3" id="KW-1003">Cell membrane</keyword>
<name>A0A844BWD0_9LACT</name>
<keyword evidence="9" id="KW-0808">Transferase</keyword>
<feature type="transmembrane region" description="Helical" evidence="7">
    <location>
        <begin position="295"/>
        <end position="315"/>
    </location>
</feature>
<organism evidence="9 10">
    <name type="scientific">Fundicoccus ignavus</name>
    <dbReference type="NCBI Taxonomy" id="2664442"/>
    <lineage>
        <taxon>Bacteria</taxon>
        <taxon>Bacillati</taxon>
        <taxon>Bacillota</taxon>
        <taxon>Bacilli</taxon>
        <taxon>Lactobacillales</taxon>
        <taxon>Aerococcaceae</taxon>
        <taxon>Fundicoccus</taxon>
    </lineage>
</organism>
<dbReference type="AlphaFoldDB" id="A0A844BWD0"/>
<feature type="transmembrane region" description="Helical" evidence="7">
    <location>
        <begin position="130"/>
        <end position="147"/>
    </location>
</feature>
<dbReference type="Proteomes" id="UP000469870">
    <property type="component" value="Unassembled WGS sequence"/>
</dbReference>